<dbReference type="Proteomes" id="UP001596180">
    <property type="component" value="Unassembled WGS sequence"/>
</dbReference>
<name>A0ABW1DSD6_9ACTN</name>
<organism evidence="9 10">
    <name type="scientific">Streptomyces chlorus</name>
    <dbReference type="NCBI Taxonomy" id="887452"/>
    <lineage>
        <taxon>Bacteria</taxon>
        <taxon>Bacillati</taxon>
        <taxon>Actinomycetota</taxon>
        <taxon>Actinomycetes</taxon>
        <taxon>Kitasatosporales</taxon>
        <taxon>Streptomycetaceae</taxon>
        <taxon>Streptomyces</taxon>
    </lineage>
</organism>
<feature type="domain" description="Oxo-4-hydroxy-4-carboxy-5-ureidoimidazoline decarboxylase" evidence="8">
    <location>
        <begin position="86"/>
        <end position="144"/>
    </location>
</feature>
<feature type="compositionally biased region" description="Low complexity" evidence="7">
    <location>
        <begin position="65"/>
        <end position="81"/>
    </location>
</feature>
<reference evidence="10" key="1">
    <citation type="journal article" date="2019" name="Int. J. Syst. Evol. Microbiol.">
        <title>The Global Catalogue of Microorganisms (GCM) 10K type strain sequencing project: providing services to taxonomists for standard genome sequencing and annotation.</title>
        <authorList>
            <consortium name="The Broad Institute Genomics Platform"/>
            <consortium name="The Broad Institute Genome Sequencing Center for Infectious Disease"/>
            <person name="Wu L."/>
            <person name="Ma J."/>
        </authorList>
    </citation>
    <scope>NUCLEOTIDE SEQUENCE [LARGE SCALE GENOMIC DNA]</scope>
    <source>
        <strain evidence="10">JCM 10411</strain>
    </source>
</reference>
<comment type="pathway">
    <text evidence="2">Purine metabolism; urate degradation; (S)-allantoin from urate: step 3/3.</text>
</comment>
<comment type="catalytic activity">
    <reaction evidence="1">
        <text>5-hydroxy-2-oxo-4-ureido-2,5-dihydro-1H-imidazole-5-carboxylate + H(+) = (S)-allantoin + CO2</text>
        <dbReference type="Rhea" id="RHEA:26301"/>
        <dbReference type="ChEBI" id="CHEBI:15378"/>
        <dbReference type="ChEBI" id="CHEBI:15678"/>
        <dbReference type="ChEBI" id="CHEBI:16526"/>
        <dbReference type="ChEBI" id="CHEBI:58639"/>
        <dbReference type="EC" id="4.1.1.97"/>
    </reaction>
</comment>
<dbReference type="SUPFAM" id="SSF158694">
    <property type="entry name" value="UraD-Like"/>
    <property type="match status" value="1"/>
</dbReference>
<dbReference type="EC" id="4.1.1.97" evidence="3"/>
<evidence type="ECO:0000256" key="7">
    <source>
        <dbReference type="SAM" id="MobiDB-lite"/>
    </source>
</evidence>
<evidence type="ECO:0000256" key="3">
    <source>
        <dbReference type="ARBA" id="ARBA00012257"/>
    </source>
</evidence>
<evidence type="ECO:0000259" key="8">
    <source>
        <dbReference type="Pfam" id="PF09349"/>
    </source>
</evidence>
<comment type="caution">
    <text evidence="9">The sequence shown here is derived from an EMBL/GenBank/DDBJ whole genome shotgun (WGS) entry which is preliminary data.</text>
</comment>
<dbReference type="PANTHER" id="PTHR43466">
    <property type="entry name" value="2-OXO-4-HYDROXY-4-CARBOXY-5-UREIDOIMIDAZOLINE DECARBOXYLASE-RELATED"/>
    <property type="match status" value="1"/>
</dbReference>
<evidence type="ECO:0000256" key="5">
    <source>
        <dbReference type="ARBA" id="ARBA00022793"/>
    </source>
</evidence>
<evidence type="ECO:0000313" key="10">
    <source>
        <dbReference type="Proteomes" id="UP001596180"/>
    </source>
</evidence>
<feature type="region of interest" description="Disordered" evidence="7">
    <location>
        <begin position="16"/>
        <end position="85"/>
    </location>
</feature>
<keyword evidence="5" id="KW-0210">Decarboxylase</keyword>
<dbReference type="Pfam" id="PF09349">
    <property type="entry name" value="OHCU_decarbox"/>
    <property type="match status" value="2"/>
</dbReference>
<dbReference type="EMBL" id="JBHSOA010000009">
    <property type="protein sequence ID" value="MFC5851506.1"/>
    <property type="molecule type" value="Genomic_DNA"/>
</dbReference>
<dbReference type="Gene3D" id="1.10.3330.10">
    <property type="entry name" value="Oxo-4-hydroxy-4-carboxy-5-ureidoimidazoline decarboxylase"/>
    <property type="match status" value="2"/>
</dbReference>
<dbReference type="GO" id="GO:0051997">
    <property type="term" value="F:2-oxo-4-hydroxy-4-carboxy-5-ureidoimidazoline decarboxylase activity"/>
    <property type="evidence" value="ECO:0007669"/>
    <property type="project" value="UniProtKB-EC"/>
</dbReference>
<evidence type="ECO:0000256" key="1">
    <source>
        <dbReference type="ARBA" id="ARBA00001163"/>
    </source>
</evidence>
<gene>
    <name evidence="9" type="ORF">ACFPZI_06540</name>
</gene>
<evidence type="ECO:0000256" key="2">
    <source>
        <dbReference type="ARBA" id="ARBA00004754"/>
    </source>
</evidence>
<accession>A0ABW1DSD6</accession>
<keyword evidence="10" id="KW-1185">Reference proteome</keyword>
<dbReference type="RefSeq" id="WP_381359347.1">
    <property type="nucleotide sequence ID" value="NZ_JBHSOA010000009.1"/>
</dbReference>
<dbReference type="NCBIfam" id="NF010372">
    <property type="entry name" value="PRK13798.1"/>
    <property type="match status" value="1"/>
</dbReference>
<keyword evidence="6 9" id="KW-0456">Lyase</keyword>
<evidence type="ECO:0000256" key="6">
    <source>
        <dbReference type="ARBA" id="ARBA00023239"/>
    </source>
</evidence>
<dbReference type="InterPro" id="IPR036778">
    <property type="entry name" value="OHCU_decarboxylase_sf"/>
</dbReference>
<dbReference type="PANTHER" id="PTHR43466:SF1">
    <property type="entry name" value="2-OXO-4-HYDROXY-4-CARBOXY-5-UREIDOIMIDAZOLINE DECARBOXYLASE-RELATED"/>
    <property type="match status" value="1"/>
</dbReference>
<evidence type="ECO:0000313" key="9">
    <source>
        <dbReference type="EMBL" id="MFC5851506.1"/>
    </source>
</evidence>
<feature type="domain" description="Oxo-4-hydroxy-4-carboxy-5-ureidoimidazoline decarboxylase" evidence="8">
    <location>
        <begin position="154"/>
        <end position="225"/>
    </location>
</feature>
<keyword evidence="4" id="KW-0659">Purine metabolism</keyword>
<evidence type="ECO:0000256" key="4">
    <source>
        <dbReference type="ARBA" id="ARBA00022631"/>
    </source>
</evidence>
<dbReference type="InterPro" id="IPR018020">
    <property type="entry name" value="OHCU_decarboxylase"/>
</dbReference>
<proteinExistence type="predicted"/>
<protein>
    <recommendedName>
        <fullName evidence="3">2-oxo-4-hydroxy-4-carboxy-5-ureidoimidazoline decarboxylase</fullName>
        <ecNumber evidence="3">4.1.1.97</ecNumber>
    </recommendedName>
</protein>
<sequence>MDSLDNVSAQLSHHLPLIPTHPHSFPLIPTPSPTPTHATPRGPTLPAHRLPHLPNRIAVPEQPRGTPGAPGAPDTPGAPSGLDRFNTATTQDAERALLACLHSPRWAVRVATHRPYPDLEALLAAADEAAYDLPRADRADALAAEALPGLPADAYSAAHTALNAANAAYQSRFGHPFVICVDGLKPDEVLDHVLEGIRSRLANDPEEERLVAAEELRRLARGRLAALLAHDGSLTGH</sequence>